<proteinExistence type="predicted"/>
<evidence type="ECO:0000259" key="3">
    <source>
        <dbReference type="Pfam" id="PF13464"/>
    </source>
</evidence>
<feature type="region of interest" description="Disordered" evidence="1">
    <location>
        <begin position="330"/>
        <end position="379"/>
    </location>
</feature>
<evidence type="ECO:0000313" key="4">
    <source>
        <dbReference type="EMBL" id="MDI2090805.1"/>
    </source>
</evidence>
<dbReference type="InterPro" id="IPR001387">
    <property type="entry name" value="Cro/C1-type_HTH"/>
</dbReference>
<gene>
    <name evidence="4" type="ORF">QJV27_05355</name>
</gene>
<dbReference type="Pfam" id="PF13413">
    <property type="entry name" value="HTH_25"/>
    <property type="match status" value="1"/>
</dbReference>
<keyword evidence="5" id="KW-1185">Reference proteome</keyword>
<dbReference type="InterPro" id="IPR010982">
    <property type="entry name" value="Lambda_DNA-bd_dom_sf"/>
</dbReference>
<dbReference type="InterPro" id="IPR025194">
    <property type="entry name" value="RodZ-like_C"/>
</dbReference>
<evidence type="ECO:0000313" key="5">
    <source>
        <dbReference type="Proteomes" id="UP001431634"/>
    </source>
</evidence>
<dbReference type="Gene3D" id="1.10.260.40">
    <property type="entry name" value="lambda repressor-like DNA-binding domains"/>
    <property type="match status" value="1"/>
</dbReference>
<sequence>MTNATQLPSDKYGSSVGDTLRHNREQLGLSLEEVSQRLRIRLVFLQALEDGRIDQLPGIAYASGFLRAYAELLKLDSDVLVTRFRHEHQGSQEKPKLMFPAPVPHSGVPAGVMVFFSILIVIGAYIGWYKITDHHKVPAETIPDASKVMHDGQQNTDIHKMSPQIASVMPSEHPAPLPKEMQQGNENIPPSQVTSPAQPPSQAQLPTAGIPDWGKETKENPNTEKTEPKQQPDNAKQEKDQKVFIIAHSSSWLLVKDKLGHVLYQNTLKAGERWELPQDQPEVIMTIGNPSGIIVEKGDKQSAPLGKKGKSLRRFVLNAKRLEKLLSVSEAPGGANSTDTQSKVISPPVVKTNRLKPALIKPKHKEMSADDLNAKQLNR</sequence>
<dbReference type="RefSeq" id="WP_281447925.1">
    <property type="nucleotide sequence ID" value="NZ_JASBAO010000001.1"/>
</dbReference>
<organism evidence="4 5">
    <name type="scientific">Commensalibacter oyaizuii</name>
    <dbReference type="NCBI Taxonomy" id="3043873"/>
    <lineage>
        <taxon>Bacteria</taxon>
        <taxon>Pseudomonadati</taxon>
        <taxon>Pseudomonadota</taxon>
        <taxon>Alphaproteobacteria</taxon>
        <taxon>Acetobacterales</taxon>
        <taxon>Acetobacteraceae</taxon>
    </lineage>
</organism>
<feature type="compositionally biased region" description="Low complexity" evidence="1">
    <location>
        <begin position="189"/>
        <end position="208"/>
    </location>
</feature>
<feature type="transmembrane region" description="Helical" evidence="2">
    <location>
        <begin position="107"/>
        <end position="128"/>
    </location>
</feature>
<dbReference type="Proteomes" id="UP001431634">
    <property type="component" value="Unassembled WGS sequence"/>
</dbReference>
<keyword evidence="2" id="KW-0472">Membrane</keyword>
<reference evidence="4" key="1">
    <citation type="submission" date="2023-05" db="EMBL/GenBank/DDBJ databases">
        <title>Whole genome sequence of Commensalibacter sp.</title>
        <authorList>
            <person name="Charoenyingcharoen P."/>
            <person name="Yukphan P."/>
        </authorList>
    </citation>
    <scope>NUCLEOTIDE SEQUENCE</scope>
    <source>
        <strain evidence="4">TBRC 16381</strain>
    </source>
</reference>
<feature type="compositionally biased region" description="Basic and acidic residues" evidence="1">
    <location>
        <begin position="213"/>
        <end position="239"/>
    </location>
</feature>
<keyword evidence="2" id="KW-1133">Transmembrane helix</keyword>
<accession>A0ABT6Q1C4</accession>
<feature type="compositionally biased region" description="Polar residues" evidence="1">
    <location>
        <begin position="335"/>
        <end position="344"/>
    </location>
</feature>
<dbReference type="Pfam" id="PF13464">
    <property type="entry name" value="RodZ_C"/>
    <property type="match status" value="1"/>
</dbReference>
<dbReference type="SUPFAM" id="SSF47413">
    <property type="entry name" value="lambda repressor-like DNA-binding domains"/>
    <property type="match status" value="1"/>
</dbReference>
<dbReference type="PANTHER" id="PTHR34475:SF1">
    <property type="entry name" value="CYTOSKELETON PROTEIN RODZ"/>
    <property type="match status" value="1"/>
</dbReference>
<dbReference type="PANTHER" id="PTHR34475">
    <property type="match status" value="1"/>
</dbReference>
<dbReference type="InterPro" id="IPR050400">
    <property type="entry name" value="Bact_Cytoskel_RodZ"/>
</dbReference>
<evidence type="ECO:0000256" key="1">
    <source>
        <dbReference type="SAM" id="MobiDB-lite"/>
    </source>
</evidence>
<feature type="domain" description="Cytoskeleton protein RodZ-like C-terminal" evidence="3">
    <location>
        <begin position="247"/>
        <end position="315"/>
    </location>
</feature>
<dbReference type="EMBL" id="JASBAO010000001">
    <property type="protein sequence ID" value="MDI2090805.1"/>
    <property type="molecule type" value="Genomic_DNA"/>
</dbReference>
<protein>
    <submittedName>
        <fullName evidence="4">DUF4115 domain-containing protein</fullName>
    </submittedName>
</protein>
<feature type="region of interest" description="Disordered" evidence="1">
    <location>
        <begin position="168"/>
        <end position="239"/>
    </location>
</feature>
<name>A0ABT6Q1C4_9PROT</name>
<keyword evidence="2" id="KW-0812">Transmembrane</keyword>
<dbReference type="CDD" id="cd00093">
    <property type="entry name" value="HTH_XRE"/>
    <property type="match status" value="1"/>
</dbReference>
<evidence type="ECO:0000256" key="2">
    <source>
        <dbReference type="SAM" id="Phobius"/>
    </source>
</evidence>
<comment type="caution">
    <text evidence="4">The sequence shown here is derived from an EMBL/GenBank/DDBJ whole genome shotgun (WGS) entry which is preliminary data.</text>
</comment>